<keyword evidence="1" id="KW-0812">Transmembrane</keyword>
<gene>
    <name evidence="2" type="ORF">KSB_94220</name>
</gene>
<evidence type="ECO:0008006" key="4">
    <source>
        <dbReference type="Google" id="ProtNLM"/>
    </source>
</evidence>
<keyword evidence="1" id="KW-0472">Membrane</keyword>
<proteinExistence type="predicted"/>
<protein>
    <recommendedName>
        <fullName evidence="4">Major facilitator superfamily (MFS) profile domain-containing protein</fullName>
    </recommendedName>
</protein>
<dbReference type="Proteomes" id="UP000654345">
    <property type="component" value="Unassembled WGS sequence"/>
</dbReference>
<accession>A0ABQ3V841</accession>
<keyword evidence="3" id="KW-1185">Reference proteome</keyword>
<sequence length="144" mass="15093">MSIGIFFSLIILGLASSLPTTLLRGLTAAGFPASVADRIAHLPPTSALFAAFLGYNPMAQLVPGKVLNALPTTDKANLLGHSFFPNLISSPFAVGLHSVFYLSAAMCLVAALASVLRDKQQLARPVEMSEEKVEATIHATADAD</sequence>
<reference evidence="2 3" key="1">
    <citation type="journal article" date="2021" name="Int. J. Syst. Evol. Microbiol.">
        <title>Reticulibacter mediterranei gen. nov., sp. nov., within the new family Reticulibacteraceae fam. nov., and Ktedonospora formicarum gen. nov., sp. nov., Ktedonobacter robiniae sp. nov., Dictyobacter formicarum sp. nov. and Dictyobacter arantiisoli sp. nov., belonging to the class Ktedonobacteria.</title>
        <authorList>
            <person name="Yabe S."/>
            <person name="Zheng Y."/>
            <person name="Wang C.M."/>
            <person name="Sakai Y."/>
            <person name="Abe K."/>
            <person name="Yokota A."/>
            <person name="Donadio S."/>
            <person name="Cavaletti L."/>
            <person name="Monciardini P."/>
        </authorList>
    </citation>
    <scope>NUCLEOTIDE SEQUENCE [LARGE SCALE GENOMIC DNA]</scope>
    <source>
        <strain evidence="2 3">SOSP1-30</strain>
    </source>
</reference>
<comment type="caution">
    <text evidence="2">The sequence shown here is derived from an EMBL/GenBank/DDBJ whole genome shotgun (WGS) entry which is preliminary data.</text>
</comment>
<organism evidence="2 3">
    <name type="scientific">Ktedonobacter robiniae</name>
    <dbReference type="NCBI Taxonomy" id="2778365"/>
    <lineage>
        <taxon>Bacteria</taxon>
        <taxon>Bacillati</taxon>
        <taxon>Chloroflexota</taxon>
        <taxon>Ktedonobacteria</taxon>
        <taxon>Ktedonobacterales</taxon>
        <taxon>Ktedonobacteraceae</taxon>
        <taxon>Ktedonobacter</taxon>
    </lineage>
</organism>
<evidence type="ECO:0000313" key="2">
    <source>
        <dbReference type="EMBL" id="GHO60947.1"/>
    </source>
</evidence>
<feature type="transmembrane region" description="Helical" evidence="1">
    <location>
        <begin position="92"/>
        <end position="116"/>
    </location>
</feature>
<evidence type="ECO:0000256" key="1">
    <source>
        <dbReference type="SAM" id="Phobius"/>
    </source>
</evidence>
<keyword evidence="1" id="KW-1133">Transmembrane helix</keyword>
<dbReference type="RefSeq" id="WP_201376969.1">
    <property type="nucleotide sequence ID" value="NZ_BNJG01000008.1"/>
</dbReference>
<dbReference type="EMBL" id="BNJG01000008">
    <property type="protein sequence ID" value="GHO60947.1"/>
    <property type="molecule type" value="Genomic_DNA"/>
</dbReference>
<name>A0ABQ3V841_9CHLR</name>
<evidence type="ECO:0000313" key="3">
    <source>
        <dbReference type="Proteomes" id="UP000654345"/>
    </source>
</evidence>